<evidence type="ECO:0000313" key="2">
    <source>
        <dbReference type="EMBL" id="PIR45048.1"/>
    </source>
</evidence>
<comment type="caution">
    <text evidence="2">The sequence shown here is derived from an EMBL/GenBank/DDBJ whole genome shotgun (WGS) entry which is preliminary data.</text>
</comment>
<proteinExistence type="predicted"/>
<name>A0A2H0REV7_9BACT</name>
<sequence>MFFWVAHGMASHMLFVKMTQNALLNFMERQQKRPQRSRQRILYGLMALAMFLFVSFWFSMLLVDLEPGTKELAVKPNVSRTTEAKLFFLETREIFRRAPNATSI</sequence>
<organism evidence="2 3">
    <name type="scientific">Candidatus Vogelbacteria bacterium CG10_big_fil_rev_8_21_14_0_10_51_16</name>
    <dbReference type="NCBI Taxonomy" id="1975045"/>
    <lineage>
        <taxon>Bacteria</taxon>
        <taxon>Candidatus Vogeliibacteriota</taxon>
    </lineage>
</organism>
<gene>
    <name evidence="2" type="ORF">COV10_01355</name>
</gene>
<dbReference type="Proteomes" id="UP000228767">
    <property type="component" value="Unassembled WGS sequence"/>
</dbReference>
<dbReference type="EMBL" id="PCYI01000007">
    <property type="protein sequence ID" value="PIR45048.1"/>
    <property type="molecule type" value="Genomic_DNA"/>
</dbReference>
<accession>A0A2H0REV7</accession>
<protein>
    <submittedName>
        <fullName evidence="2">Uncharacterized protein</fullName>
    </submittedName>
</protein>
<evidence type="ECO:0000256" key="1">
    <source>
        <dbReference type="SAM" id="Phobius"/>
    </source>
</evidence>
<keyword evidence="1" id="KW-0472">Membrane</keyword>
<evidence type="ECO:0000313" key="3">
    <source>
        <dbReference type="Proteomes" id="UP000228767"/>
    </source>
</evidence>
<feature type="transmembrane region" description="Helical" evidence="1">
    <location>
        <begin position="41"/>
        <end position="63"/>
    </location>
</feature>
<reference evidence="2 3" key="1">
    <citation type="submission" date="2017-09" db="EMBL/GenBank/DDBJ databases">
        <title>Depth-based differentiation of microbial function through sediment-hosted aquifers and enrichment of novel symbionts in the deep terrestrial subsurface.</title>
        <authorList>
            <person name="Probst A.J."/>
            <person name="Ladd B."/>
            <person name="Jarett J.K."/>
            <person name="Geller-Mcgrath D.E."/>
            <person name="Sieber C.M."/>
            <person name="Emerson J.B."/>
            <person name="Anantharaman K."/>
            <person name="Thomas B.C."/>
            <person name="Malmstrom R."/>
            <person name="Stieglmeier M."/>
            <person name="Klingl A."/>
            <person name="Woyke T."/>
            <person name="Ryan C.M."/>
            <person name="Banfield J.F."/>
        </authorList>
    </citation>
    <scope>NUCLEOTIDE SEQUENCE [LARGE SCALE GENOMIC DNA]</scope>
    <source>
        <strain evidence="2">CG10_big_fil_rev_8_21_14_0_10_51_16</strain>
    </source>
</reference>
<keyword evidence="1" id="KW-1133">Transmembrane helix</keyword>
<keyword evidence="1" id="KW-0812">Transmembrane</keyword>
<dbReference type="AlphaFoldDB" id="A0A2H0REV7"/>